<keyword evidence="6" id="KW-1017">Isopeptide bond</keyword>
<evidence type="ECO:0000256" key="15">
    <source>
        <dbReference type="ARBA" id="ARBA00023242"/>
    </source>
</evidence>
<dbReference type="PROSITE" id="PS00170">
    <property type="entry name" value="CSA_PPIASE_1"/>
    <property type="match status" value="1"/>
</dbReference>
<evidence type="ECO:0000259" key="22">
    <source>
        <dbReference type="PROSITE" id="PS50072"/>
    </source>
</evidence>
<comment type="pathway">
    <text evidence="3">Protein modification; protein ubiquitination.</text>
</comment>
<dbReference type="PROSITE" id="PS51698">
    <property type="entry name" value="U_BOX"/>
    <property type="match status" value="1"/>
</dbReference>
<dbReference type="PRINTS" id="PR00153">
    <property type="entry name" value="CSAPPISMRASE"/>
</dbReference>
<dbReference type="Pfam" id="PF04641">
    <property type="entry name" value="Rtf2"/>
    <property type="match status" value="1"/>
</dbReference>
<feature type="compositionally biased region" description="Basic and acidic residues" evidence="21">
    <location>
        <begin position="436"/>
        <end position="457"/>
    </location>
</feature>
<evidence type="ECO:0000256" key="8">
    <source>
        <dbReference type="ARBA" id="ARBA00022679"/>
    </source>
</evidence>
<dbReference type="Pfam" id="PF00160">
    <property type="entry name" value="Pro_isomerase"/>
    <property type="match status" value="1"/>
</dbReference>
<organism evidence="24 25">
    <name type="scientific">Mytilus coruscus</name>
    <name type="common">Sea mussel</name>
    <dbReference type="NCBI Taxonomy" id="42192"/>
    <lineage>
        <taxon>Eukaryota</taxon>
        <taxon>Metazoa</taxon>
        <taxon>Spiralia</taxon>
        <taxon>Lophotrochozoa</taxon>
        <taxon>Mollusca</taxon>
        <taxon>Bivalvia</taxon>
        <taxon>Autobranchia</taxon>
        <taxon>Pteriomorphia</taxon>
        <taxon>Mytilida</taxon>
        <taxon>Mytiloidea</taxon>
        <taxon>Mytilidae</taxon>
        <taxon>Mytilinae</taxon>
        <taxon>Mytilus</taxon>
    </lineage>
</organism>
<dbReference type="GO" id="GO:0008380">
    <property type="term" value="P:RNA splicing"/>
    <property type="evidence" value="ECO:0007669"/>
    <property type="project" value="UniProtKB-KW"/>
</dbReference>
<dbReference type="EMBL" id="CACVKT020007771">
    <property type="protein sequence ID" value="CAC5410481.1"/>
    <property type="molecule type" value="Genomic_DNA"/>
</dbReference>
<dbReference type="EC" id="2.3.2.27" evidence="5"/>
<dbReference type="GO" id="GO:0000209">
    <property type="term" value="P:protein polyubiquitination"/>
    <property type="evidence" value="ECO:0007669"/>
    <property type="project" value="TreeGrafter"/>
</dbReference>
<dbReference type="PROSITE" id="PS50072">
    <property type="entry name" value="CSA_PPIASE_2"/>
    <property type="match status" value="1"/>
</dbReference>
<dbReference type="FunFam" id="3.30.40.10:FF:000079">
    <property type="entry name" value="Peptidyl-prolyl cis-trans isomerase 2"/>
    <property type="match status" value="1"/>
</dbReference>
<proteinExistence type="inferred from homology"/>
<evidence type="ECO:0000256" key="2">
    <source>
        <dbReference type="ARBA" id="ARBA00004123"/>
    </source>
</evidence>
<name>A0A6J8DSM5_MYTCO</name>
<evidence type="ECO:0000256" key="19">
    <source>
        <dbReference type="ARBA" id="ARBA00078275"/>
    </source>
</evidence>
<keyword evidence="15" id="KW-0539">Nucleus</keyword>
<protein>
    <recommendedName>
        <fullName evidence="18">RING-type E3 ubiquitin-protein ligase PPIL2</fullName>
        <ecNumber evidence="5">2.3.2.27</ecNumber>
    </recommendedName>
    <alternativeName>
        <fullName evidence="20">CYC4</fullName>
    </alternativeName>
    <alternativeName>
        <fullName evidence="19">Probable inactive peptidyl-prolyl cis-trans isomerase-like 2</fullName>
    </alternativeName>
</protein>
<evidence type="ECO:0000256" key="7">
    <source>
        <dbReference type="ARBA" id="ARBA00022664"/>
    </source>
</evidence>
<dbReference type="InterPro" id="IPR044666">
    <property type="entry name" value="Cyclophilin_A-like"/>
</dbReference>
<evidence type="ECO:0000256" key="9">
    <source>
        <dbReference type="ARBA" id="ARBA00022728"/>
    </source>
</evidence>
<evidence type="ECO:0000259" key="23">
    <source>
        <dbReference type="PROSITE" id="PS51698"/>
    </source>
</evidence>
<keyword evidence="7" id="KW-0507">mRNA processing</keyword>
<evidence type="ECO:0000256" key="4">
    <source>
        <dbReference type="ARBA" id="ARBA00007930"/>
    </source>
</evidence>
<evidence type="ECO:0000313" key="24">
    <source>
        <dbReference type="EMBL" id="CAC5410481.1"/>
    </source>
</evidence>
<dbReference type="GO" id="GO:0003755">
    <property type="term" value="F:peptidyl-prolyl cis-trans isomerase activity"/>
    <property type="evidence" value="ECO:0007669"/>
    <property type="project" value="InterPro"/>
</dbReference>
<evidence type="ECO:0000256" key="17">
    <source>
        <dbReference type="ARBA" id="ARBA00061807"/>
    </source>
</evidence>
<dbReference type="SUPFAM" id="SSF50891">
    <property type="entry name" value="Cyclophilin-like"/>
    <property type="match status" value="1"/>
</dbReference>
<dbReference type="InterPro" id="IPR013083">
    <property type="entry name" value="Znf_RING/FYVE/PHD"/>
</dbReference>
<comment type="similarity">
    <text evidence="4">Belongs to the cyclophilin-type PPIase family. PPIL2 subfamily.</text>
</comment>
<dbReference type="InterPro" id="IPR020892">
    <property type="entry name" value="Cyclophilin-type_PPIase_CS"/>
</dbReference>
<dbReference type="OrthoDB" id="30774at2759"/>
<dbReference type="InterPro" id="IPR026951">
    <property type="entry name" value="PPIL2_U-box_dom"/>
</dbReference>
<keyword evidence="9" id="KW-0747">Spliceosome</keyword>
<evidence type="ECO:0000256" key="12">
    <source>
        <dbReference type="ARBA" id="ARBA00022990"/>
    </source>
</evidence>
<feature type="region of interest" description="Disordered" evidence="21">
    <location>
        <begin position="436"/>
        <end position="466"/>
    </location>
</feature>
<dbReference type="Gene3D" id="3.30.40.10">
    <property type="entry name" value="Zinc/RING finger domain, C3HC4 (zinc finger)"/>
    <property type="match status" value="1"/>
</dbReference>
<keyword evidence="14" id="KW-0508">mRNA splicing</keyword>
<evidence type="ECO:0000256" key="14">
    <source>
        <dbReference type="ARBA" id="ARBA00023187"/>
    </source>
</evidence>
<keyword evidence="8" id="KW-0808">Transferase</keyword>
<keyword evidence="12" id="KW-0007">Acetylation</keyword>
<evidence type="ECO:0000313" key="25">
    <source>
        <dbReference type="Proteomes" id="UP000507470"/>
    </source>
</evidence>
<evidence type="ECO:0000256" key="21">
    <source>
        <dbReference type="SAM" id="MobiDB-lite"/>
    </source>
</evidence>
<dbReference type="SMART" id="SM00504">
    <property type="entry name" value="Ubox"/>
    <property type="match status" value="1"/>
</dbReference>
<evidence type="ECO:0000256" key="11">
    <source>
        <dbReference type="ARBA" id="ARBA00022843"/>
    </source>
</evidence>
<dbReference type="Proteomes" id="UP000507470">
    <property type="component" value="Unassembled WGS sequence"/>
</dbReference>
<evidence type="ECO:0000256" key="1">
    <source>
        <dbReference type="ARBA" id="ARBA00000900"/>
    </source>
</evidence>
<dbReference type="GO" id="GO:0006457">
    <property type="term" value="P:protein folding"/>
    <property type="evidence" value="ECO:0007669"/>
    <property type="project" value="InterPro"/>
</dbReference>
<feature type="compositionally biased region" description="Basic and acidic residues" evidence="21">
    <location>
        <begin position="487"/>
        <end position="501"/>
    </location>
</feature>
<dbReference type="PANTHER" id="PTHR45625">
    <property type="entry name" value="PEPTIDYL-PROLYL CIS-TRANS ISOMERASE-RELATED"/>
    <property type="match status" value="1"/>
</dbReference>
<comment type="subunit">
    <text evidence="17">Component of the minor spliceosome, which splices U12-type introns. Within this complex, interacts with PRPF8/PRP8, EFTUD2/SNU114 and PLRG1. Interacts with isoform 2 of BSG. Interacts (via the PPIase cyclophilin-type domain) with CRNKL1; they may form a trimeric complex with HSP90.</text>
</comment>
<feature type="domain" description="U-box" evidence="23">
    <location>
        <begin position="36"/>
        <end position="109"/>
    </location>
</feature>
<dbReference type="GO" id="GO:0071013">
    <property type="term" value="C:catalytic step 2 spliceosome"/>
    <property type="evidence" value="ECO:0007669"/>
    <property type="project" value="TreeGrafter"/>
</dbReference>
<keyword evidence="13" id="KW-0175">Coiled coil</keyword>
<comment type="catalytic activity">
    <reaction evidence="1">
        <text>S-ubiquitinyl-[E2 ubiquitin-conjugating enzyme]-L-cysteine + [acceptor protein]-L-lysine = [E2 ubiquitin-conjugating enzyme]-L-cysteine + N(6)-ubiquitinyl-[acceptor protein]-L-lysine.</text>
        <dbReference type="EC" id="2.3.2.27"/>
    </reaction>
</comment>
<keyword evidence="24" id="KW-0413">Isomerase</keyword>
<comment type="subcellular location">
    <subcellularLocation>
        <location evidence="2">Nucleus</location>
    </subcellularLocation>
</comment>
<dbReference type="CDD" id="cd16663">
    <property type="entry name" value="RING-Ubox_PPIL2"/>
    <property type="match status" value="1"/>
</dbReference>
<dbReference type="PANTHER" id="PTHR45625:SF1">
    <property type="entry name" value="RING-TYPE E3 UBIQUITIN-PROTEIN LIGASE PPIL2"/>
    <property type="match status" value="1"/>
</dbReference>
<evidence type="ECO:0000256" key="18">
    <source>
        <dbReference type="ARBA" id="ARBA00073734"/>
    </source>
</evidence>
<sequence length="517" mass="58454">MGKKQHQKDKLYLTSTEWRTEFGGYKGQLQKSAEFRRLPFYCCSLSFQPFQDPLCTKNGVIFDIMNIVPFLKKYGVNPVNGEKMTAKDLIHLNFHKNKDDRFHCPVTFQVFNQNSSIVAIKTTGNVYSKNAVAKLNLKTGHLKDLLSDQPFQKTDIITIQDPTDVEKCNFANFYHFKHNLKVTNEDKSESKSKIRSASTMTQSVLDELEKTYKAPEKEEASMAKADKFNSAHYSTGQVAASFTSTAMNPVTEHETALIDEDILRYERVKKKGYIKLDTNYGPLNIELYCDMVPKTCENFLKHCKNGYYKGSKFHRSIRNFVLQGGDPTGTGLGGESIWGGTFKDEFKPNLQHTGRGVLSMANSGPNTNKSQFFITFRSAHHLDGKHSVFGRVVGGIGSLDAVELIETDKKDRPKEDIIIEDCTVFVDPYEEADEQLQKEREEDVQKAKEEKEKLEKERKKKVAAEGTPTVYKSGVGKYINMAASDISLKRPGGDEPSETEKKKAKFVPGKLGDFSNW</sequence>
<dbReference type="GO" id="GO:0061630">
    <property type="term" value="F:ubiquitin protein ligase activity"/>
    <property type="evidence" value="ECO:0007669"/>
    <property type="project" value="UniProtKB-EC"/>
</dbReference>
<evidence type="ECO:0000256" key="10">
    <source>
        <dbReference type="ARBA" id="ARBA00022786"/>
    </source>
</evidence>
<dbReference type="AlphaFoldDB" id="A0A6J8DSM5"/>
<keyword evidence="10" id="KW-0833">Ubl conjugation pathway</keyword>
<evidence type="ECO:0000256" key="16">
    <source>
        <dbReference type="ARBA" id="ARBA00059251"/>
    </source>
</evidence>
<dbReference type="Gene3D" id="2.40.100.10">
    <property type="entry name" value="Cyclophilin-like"/>
    <property type="match status" value="1"/>
</dbReference>
<evidence type="ECO:0000256" key="13">
    <source>
        <dbReference type="ARBA" id="ARBA00023054"/>
    </source>
</evidence>
<accession>A0A6J8DSM5</accession>
<feature type="domain" description="PPIase cyclophilin-type" evidence="22">
    <location>
        <begin position="277"/>
        <end position="424"/>
    </location>
</feature>
<evidence type="ECO:0000256" key="5">
    <source>
        <dbReference type="ARBA" id="ARBA00012483"/>
    </source>
</evidence>
<comment type="function">
    <text evidence="16">Has a ubiquitin-protein ligase activity acting as an E3 ubiquitin protein ligase or as an ubiquitin-ubiquitin ligase promoting elongation of ubiquitin chains on substrates. By mediating 'Lys-48'-linked polyubiquitination of proteins could target them for proteasomal degradation. May also function as a chaperone, playing a role in transport to the cell membrane of BSG/Basigin for instance. Probable inactive PPIase with no peptidyl-prolyl cis-trans isomerase activity. As a component of the minor spliceosome, involved in the splicing of U12-type introns in pre-mRNAs.</text>
</comment>
<reference evidence="24 25" key="1">
    <citation type="submission" date="2020-06" db="EMBL/GenBank/DDBJ databases">
        <authorList>
            <person name="Li R."/>
            <person name="Bekaert M."/>
        </authorList>
    </citation>
    <scope>NUCLEOTIDE SEQUENCE [LARGE SCALE GENOMIC DNA]</scope>
    <source>
        <strain evidence="25">wild</strain>
    </source>
</reference>
<feature type="region of interest" description="Disordered" evidence="21">
    <location>
        <begin position="487"/>
        <end position="506"/>
    </location>
</feature>
<dbReference type="CDD" id="cd01923">
    <property type="entry name" value="cyclophilin_RING"/>
    <property type="match status" value="1"/>
</dbReference>
<dbReference type="InterPro" id="IPR029000">
    <property type="entry name" value="Cyclophilin-like_dom_sf"/>
</dbReference>
<evidence type="ECO:0000256" key="6">
    <source>
        <dbReference type="ARBA" id="ARBA00022499"/>
    </source>
</evidence>
<gene>
    <name evidence="24" type="ORF">MCOR_43664</name>
</gene>
<evidence type="ECO:0000256" key="20">
    <source>
        <dbReference type="ARBA" id="ARBA00079124"/>
    </source>
</evidence>
<dbReference type="FunFam" id="2.40.100.10:FF:000018">
    <property type="entry name" value="Peptidyl-prolyl cis-trans isomerase-like 2"/>
    <property type="match status" value="1"/>
</dbReference>
<dbReference type="SUPFAM" id="SSF57850">
    <property type="entry name" value="RING/U-box"/>
    <property type="match status" value="1"/>
</dbReference>
<keyword evidence="11" id="KW-0832">Ubl conjugation</keyword>
<dbReference type="InterPro" id="IPR003613">
    <property type="entry name" value="Ubox_domain"/>
</dbReference>
<keyword evidence="25" id="KW-1185">Reference proteome</keyword>
<dbReference type="InterPro" id="IPR002130">
    <property type="entry name" value="Cyclophilin-type_PPIase_dom"/>
</dbReference>
<evidence type="ECO:0000256" key="3">
    <source>
        <dbReference type="ARBA" id="ARBA00004906"/>
    </source>
</evidence>
<dbReference type="GO" id="GO:0006397">
    <property type="term" value="P:mRNA processing"/>
    <property type="evidence" value="ECO:0007669"/>
    <property type="project" value="UniProtKB-KW"/>
</dbReference>